<gene>
    <name evidence="1" type="ORF">BT67DRAFT_211419</name>
</gene>
<organism evidence="1 2">
    <name type="scientific">Trichocladium antarcticum</name>
    <dbReference type="NCBI Taxonomy" id="1450529"/>
    <lineage>
        <taxon>Eukaryota</taxon>
        <taxon>Fungi</taxon>
        <taxon>Dikarya</taxon>
        <taxon>Ascomycota</taxon>
        <taxon>Pezizomycotina</taxon>
        <taxon>Sordariomycetes</taxon>
        <taxon>Sordariomycetidae</taxon>
        <taxon>Sordariales</taxon>
        <taxon>Chaetomiaceae</taxon>
        <taxon>Trichocladium</taxon>
    </lineage>
</organism>
<dbReference type="AlphaFoldDB" id="A0AAN6UCT1"/>
<reference evidence="1" key="1">
    <citation type="journal article" date="2023" name="Mol. Phylogenet. Evol.">
        <title>Genome-scale phylogeny and comparative genomics of the fungal order Sordariales.</title>
        <authorList>
            <person name="Hensen N."/>
            <person name="Bonometti L."/>
            <person name="Westerberg I."/>
            <person name="Brannstrom I.O."/>
            <person name="Guillou S."/>
            <person name="Cros-Aarteil S."/>
            <person name="Calhoun S."/>
            <person name="Haridas S."/>
            <person name="Kuo A."/>
            <person name="Mondo S."/>
            <person name="Pangilinan J."/>
            <person name="Riley R."/>
            <person name="LaButti K."/>
            <person name="Andreopoulos B."/>
            <person name="Lipzen A."/>
            <person name="Chen C."/>
            <person name="Yan M."/>
            <person name="Daum C."/>
            <person name="Ng V."/>
            <person name="Clum A."/>
            <person name="Steindorff A."/>
            <person name="Ohm R.A."/>
            <person name="Martin F."/>
            <person name="Silar P."/>
            <person name="Natvig D.O."/>
            <person name="Lalanne C."/>
            <person name="Gautier V."/>
            <person name="Ament-Velasquez S.L."/>
            <person name="Kruys A."/>
            <person name="Hutchinson M.I."/>
            <person name="Powell A.J."/>
            <person name="Barry K."/>
            <person name="Miller A.N."/>
            <person name="Grigoriev I.V."/>
            <person name="Debuchy R."/>
            <person name="Gladieux P."/>
            <person name="Hiltunen Thoren M."/>
            <person name="Johannesson H."/>
        </authorList>
    </citation>
    <scope>NUCLEOTIDE SEQUENCE</scope>
    <source>
        <strain evidence="1">CBS 123565</strain>
    </source>
</reference>
<sequence length="199" mass="22433">MAIRSGWVLHIPHGPRALLGNKRKFKHKVLAPAAMFLPHMAALAGETPAFINYHVLRHIHTCQSRSCPAKRYATLMELRMVQRAGSSDSVLEAGRRCRCRRQRTCSRRRLARAVGFIREETGVARGGASSRRVTRGLRQATERWMYRHVLDARSNPGRHGPVAESAKMDDCRSRFPPCAQYPSCPLHSRRLAIGCWNGA</sequence>
<comment type="caution">
    <text evidence="1">The sequence shown here is derived from an EMBL/GenBank/DDBJ whole genome shotgun (WGS) entry which is preliminary data.</text>
</comment>
<proteinExistence type="predicted"/>
<protein>
    <submittedName>
        <fullName evidence="1">Uncharacterized protein</fullName>
    </submittedName>
</protein>
<evidence type="ECO:0000313" key="1">
    <source>
        <dbReference type="EMBL" id="KAK4130623.1"/>
    </source>
</evidence>
<keyword evidence="2" id="KW-1185">Reference proteome</keyword>
<dbReference type="EMBL" id="MU853433">
    <property type="protein sequence ID" value="KAK4130623.1"/>
    <property type="molecule type" value="Genomic_DNA"/>
</dbReference>
<reference evidence="1" key="2">
    <citation type="submission" date="2023-05" db="EMBL/GenBank/DDBJ databases">
        <authorList>
            <consortium name="Lawrence Berkeley National Laboratory"/>
            <person name="Steindorff A."/>
            <person name="Hensen N."/>
            <person name="Bonometti L."/>
            <person name="Westerberg I."/>
            <person name="Brannstrom I.O."/>
            <person name="Guillou S."/>
            <person name="Cros-Aarteil S."/>
            <person name="Calhoun S."/>
            <person name="Haridas S."/>
            <person name="Kuo A."/>
            <person name="Mondo S."/>
            <person name="Pangilinan J."/>
            <person name="Riley R."/>
            <person name="Labutti K."/>
            <person name="Andreopoulos B."/>
            <person name="Lipzen A."/>
            <person name="Chen C."/>
            <person name="Yanf M."/>
            <person name="Daum C."/>
            <person name="Ng V."/>
            <person name="Clum A."/>
            <person name="Ohm R."/>
            <person name="Martin F."/>
            <person name="Silar P."/>
            <person name="Natvig D."/>
            <person name="Lalanne C."/>
            <person name="Gautier V."/>
            <person name="Ament-Velasquez S.L."/>
            <person name="Kruys A."/>
            <person name="Hutchinson M.I."/>
            <person name="Powell A.J."/>
            <person name="Barry K."/>
            <person name="Miller A.N."/>
            <person name="Grigoriev I.V."/>
            <person name="Debuchy R."/>
            <person name="Gladieux P."/>
            <person name="Thoren M.H."/>
            <person name="Johannesson H."/>
        </authorList>
    </citation>
    <scope>NUCLEOTIDE SEQUENCE</scope>
    <source>
        <strain evidence="1">CBS 123565</strain>
    </source>
</reference>
<dbReference type="Proteomes" id="UP001304895">
    <property type="component" value="Unassembled WGS sequence"/>
</dbReference>
<accession>A0AAN6UCT1</accession>
<evidence type="ECO:0000313" key="2">
    <source>
        <dbReference type="Proteomes" id="UP001304895"/>
    </source>
</evidence>
<name>A0AAN6UCT1_9PEZI</name>